<proteinExistence type="predicted"/>
<evidence type="ECO:0000313" key="1">
    <source>
        <dbReference type="EMBL" id="GAF67923.1"/>
    </source>
</evidence>
<protein>
    <submittedName>
        <fullName evidence="1">Uncharacterized protein</fullName>
    </submittedName>
</protein>
<reference evidence="1" key="1">
    <citation type="journal article" date="2014" name="Front. Microbiol.">
        <title>High frequency of phylogenetically diverse reductive dehalogenase-homologous genes in deep subseafloor sedimentary metagenomes.</title>
        <authorList>
            <person name="Kawai M."/>
            <person name="Futagami T."/>
            <person name="Toyoda A."/>
            <person name="Takaki Y."/>
            <person name="Nishi S."/>
            <person name="Hori S."/>
            <person name="Arai W."/>
            <person name="Tsubouchi T."/>
            <person name="Morono Y."/>
            <person name="Uchiyama I."/>
            <person name="Ito T."/>
            <person name="Fujiyama A."/>
            <person name="Inagaki F."/>
            <person name="Takami H."/>
        </authorList>
    </citation>
    <scope>NUCLEOTIDE SEQUENCE</scope>
    <source>
        <strain evidence="1">Expedition CK06-06</strain>
    </source>
</reference>
<name>X0RGM4_9ZZZZ</name>
<comment type="caution">
    <text evidence="1">The sequence shown here is derived from an EMBL/GenBank/DDBJ whole genome shotgun (WGS) entry which is preliminary data.</text>
</comment>
<dbReference type="AlphaFoldDB" id="X0RGM4"/>
<organism evidence="1">
    <name type="scientific">marine sediment metagenome</name>
    <dbReference type="NCBI Taxonomy" id="412755"/>
    <lineage>
        <taxon>unclassified sequences</taxon>
        <taxon>metagenomes</taxon>
        <taxon>ecological metagenomes</taxon>
    </lineage>
</organism>
<dbReference type="EMBL" id="BARS01007640">
    <property type="protein sequence ID" value="GAF67923.1"/>
    <property type="molecule type" value="Genomic_DNA"/>
</dbReference>
<accession>X0RGM4</accession>
<gene>
    <name evidence="1" type="ORF">S01H1_14673</name>
</gene>
<sequence length="100" mass="11370">MAQEEVGFVAMTQDSFLEATLDETLNSWKVTQIITQRRKVDAESEWEERDITMTAISKDVDIAMAQVFLSMEGYLITRNHDLFTEPEAQSVEVTDGTVVH</sequence>